<dbReference type="AlphaFoldDB" id="A0A026WGT9"/>
<keyword evidence="3" id="KW-1185">Reference proteome</keyword>
<proteinExistence type="predicted"/>
<feature type="region of interest" description="Disordered" evidence="1">
    <location>
        <begin position="1"/>
        <end position="51"/>
    </location>
</feature>
<reference evidence="2 3" key="1">
    <citation type="journal article" date="2014" name="Curr. Biol.">
        <title>The genome of the clonal raider ant Cerapachys biroi.</title>
        <authorList>
            <person name="Oxley P.R."/>
            <person name="Ji L."/>
            <person name="Fetter-Pruneda I."/>
            <person name="McKenzie S.K."/>
            <person name="Li C."/>
            <person name="Hu H."/>
            <person name="Zhang G."/>
            <person name="Kronauer D.J."/>
        </authorList>
    </citation>
    <scope>NUCLEOTIDE SEQUENCE [LARGE SCALE GENOMIC DNA]</scope>
</reference>
<dbReference type="EMBL" id="KK107214">
    <property type="protein sequence ID" value="EZA55250.1"/>
    <property type="molecule type" value="Genomic_DNA"/>
</dbReference>
<protein>
    <submittedName>
        <fullName evidence="2">Uncharacterized protein</fullName>
    </submittedName>
</protein>
<sequence length="51" mass="5192">MTVPSAINSTNGTGDNVTTTFDEKTTTSQVTKTIQTTAASSRIGRTCPGAA</sequence>
<evidence type="ECO:0000313" key="3">
    <source>
        <dbReference type="Proteomes" id="UP000053097"/>
    </source>
</evidence>
<evidence type="ECO:0000256" key="1">
    <source>
        <dbReference type="SAM" id="MobiDB-lite"/>
    </source>
</evidence>
<feature type="compositionally biased region" description="Low complexity" evidence="1">
    <location>
        <begin position="26"/>
        <end position="37"/>
    </location>
</feature>
<name>A0A026WGT9_OOCBI</name>
<accession>A0A026WGT9</accession>
<dbReference type="Proteomes" id="UP000053097">
    <property type="component" value="Unassembled WGS sequence"/>
</dbReference>
<gene>
    <name evidence="2" type="ORF">X777_05185</name>
</gene>
<organism evidence="2 3">
    <name type="scientific">Ooceraea biroi</name>
    <name type="common">Clonal raider ant</name>
    <name type="synonym">Cerapachys biroi</name>
    <dbReference type="NCBI Taxonomy" id="2015173"/>
    <lineage>
        <taxon>Eukaryota</taxon>
        <taxon>Metazoa</taxon>
        <taxon>Ecdysozoa</taxon>
        <taxon>Arthropoda</taxon>
        <taxon>Hexapoda</taxon>
        <taxon>Insecta</taxon>
        <taxon>Pterygota</taxon>
        <taxon>Neoptera</taxon>
        <taxon>Endopterygota</taxon>
        <taxon>Hymenoptera</taxon>
        <taxon>Apocrita</taxon>
        <taxon>Aculeata</taxon>
        <taxon>Formicoidea</taxon>
        <taxon>Formicidae</taxon>
        <taxon>Dorylinae</taxon>
        <taxon>Ooceraea</taxon>
    </lineage>
</organism>
<evidence type="ECO:0000313" key="2">
    <source>
        <dbReference type="EMBL" id="EZA55250.1"/>
    </source>
</evidence>
<feature type="compositionally biased region" description="Polar residues" evidence="1">
    <location>
        <begin position="1"/>
        <end position="20"/>
    </location>
</feature>